<protein>
    <submittedName>
        <fullName evidence="2">Uncharacterized protein</fullName>
    </submittedName>
</protein>
<name>A0AAD7HTH5_9AGAR</name>
<dbReference type="EMBL" id="JARJLG010000214">
    <property type="protein sequence ID" value="KAJ7727128.1"/>
    <property type="molecule type" value="Genomic_DNA"/>
</dbReference>
<proteinExistence type="predicted"/>
<accession>A0AAD7HTH5</accession>
<dbReference type="Proteomes" id="UP001215280">
    <property type="component" value="Unassembled WGS sequence"/>
</dbReference>
<sequence length="637" mass="67470">MTWIELSFGHELNKIWLVAKWEECLLQRLFIRDERMSGSGKGRVRELCLADGLPLGCKVEKQLLIFFCEVLRDSVGGAQSLASIESELMLQAVGQSCARASWRHVMLGGTVRPNAGAVFFLAPVAGSLVAGLVKENAGHAADLGLLRMCGSWGGWVLGLGLGLARRERESWMAGAGCSGAGGLGWRRLLWRVPRAVGLWGGLVDDGQRDWGCGGLLRVSVADAGERTATRMSPSGRADVNGLDGWGSGGRSSWDSESEGLRMNGSSLREHTADEMGSTEWQFCVVLREECCASNIGNAPDVGATEVGMDEESVHGIGGRRTGVEERVSVAQSGGGDVGRCGACAVVVGPYCGVGVQPASLGEKIVGRTYDKLGLQAVKGQTWERICGGVHDRGVAEQSGAWVGVGGGGNLVGEGDNRYDDSIEDVGGGYKIQFPREHRRGLSGGLRTRAEMLVDIQMQAGIAVGVRVHIGVAASSYLYEGGDSWVIKEVECFLVGLVELKCLLRVSDGDGGGVLWPFYIGGGFTAFREMSGQDGTELHRRFSGAEEWTMLVGGVDCAFPAVGLSPVRGIWGEEEGVRWVGETKWGNGAGVFGEPEGGLGGEASLHGDWAGRIVQRVGVWIQYEAKLTHSVQGALGDG</sequence>
<keyword evidence="4" id="KW-1185">Reference proteome</keyword>
<feature type="region of interest" description="Disordered" evidence="1">
    <location>
        <begin position="227"/>
        <end position="262"/>
    </location>
</feature>
<comment type="caution">
    <text evidence="2">The sequence shown here is derived from an EMBL/GenBank/DDBJ whole genome shotgun (WGS) entry which is preliminary data.</text>
</comment>
<dbReference type="EMBL" id="JARJLG010000215">
    <property type="protein sequence ID" value="KAJ7727015.1"/>
    <property type="molecule type" value="Genomic_DNA"/>
</dbReference>
<gene>
    <name evidence="3" type="ORF">DFH07DRAFT_782553</name>
    <name evidence="2" type="ORF">DFH07DRAFT_782590</name>
</gene>
<evidence type="ECO:0000256" key="1">
    <source>
        <dbReference type="SAM" id="MobiDB-lite"/>
    </source>
</evidence>
<reference evidence="2" key="1">
    <citation type="submission" date="2023-03" db="EMBL/GenBank/DDBJ databases">
        <title>Massive genome expansion in bonnet fungi (Mycena s.s.) driven by repeated elements and novel gene families across ecological guilds.</title>
        <authorList>
            <consortium name="Lawrence Berkeley National Laboratory"/>
            <person name="Harder C.B."/>
            <person name="Miyauchi S."/>
            <person name="Viragh M."/>
            <person name="Kuo A."/>
            <person name="Thoen E."/>
            <person name="Andreopoulos B."/>
            <person name="Lu D."/>
            <person name="Skrede I."/>
            <person name="Drula E."/>
            <person name="Henrissat B."/>
            <person name="Morin E."/>
            <person name="Kohler A."/>
            <person name="Barry K."/>
            <person name="LaButti K."/>
            <person name="Morin E."/>
            <person name="Salamov A."/>
            <person name="Lipzen A."/>
            <person name="Mereny Z."/>
            <person name="Hegedus B."/>
            <person name="Baldrian P."/>
            <person name="Stursova M."/>
            <person name="Weitz H."/>
            <person name="Taylor A."/>
            <person name="Grigoriev I.V."/>
            <person name="Nagy L.G."/>
            <person name="Martin F."/>
            <person name="Kauserud H."/>
        </authorList>
    </citation>
    <scope>NUCLEOTIDE SEQUENCE</scope>
    <source>
        <strain evidence="2">CBHHK188m</strain>
    </source>
</reference>
<dbReference type="AlphaFoldDB" id="A0AAD7HTH5"/>
<organism evidence="2 4">
    <name type="scientific">Mycena maculata</name>
    <dbReference type="NCBI Taxonomy" id="230809"/>
    <lineage>
        <taxon>Eukaryota</taxon>
        <taxon>Fungi</taxon>
        <taxon>Dikarya</taxon>
        <taxon>Basidiomycota</taxon>
        <taxon>Agaricomycotina</taxon>
        <taxon>Agaricomycetes</taxon>
        <taxon>Agaricomycetidae</taxon>
        <taxon>Agaricales</taxon>
        <taxon>Marasmiineae</taxon>
        <taxon>Mycenaceae</taxon>
        <taxon>Mycena</taxon>
    </lineage>
</organism>
<evidence type="ECO:0000313" key="2">
    <source>
        <dbReference type="EMBL" id="KAJ7727015.1"/>
    </source>
</evidence>
<evidence type="ECO:0000313" key="4">
    <source>
        <dbReference type="Proteomes" id="UP001215280"/>
    </source>
</evidence>
<evidence type="ECO:0000313" key="3">
    <source>
        <dbReference type="EMBL" id="KAJ7727128.1"/>
    </source>
</evidence>